<feature type="region of interest" description="Disordered" evidence="6">
    <location>
        <begin position="691"/>
        <end position="734"/>
    </location>
</feature>
<feature type="compositionally biased region" description="Basic and acidic residues" evidence="6">
    <location>
        <begin position="483"/>
        <end position="494"/>
    </location>
</feature>
<feature type="domain" description="TRAF-type" evidence="8">
    <location>
        <begin position="156"/>
        <end position="212"/>
    </location>
</feature>
<evidence type="ECO:0000256" key="1">
    <source>
        <dbReference type="ARBA" id="ARBA00022723"/>
    </source>
</evidence>
<dbReference type="PANTHER" id="PTHR10131:SF94">
    <property type="entry name" value="TNF RECEPTOR-ASSOCIATED FACTOR 4"/>
    <property type="match status" value="1"/>
</dbReference>
<evidence type="ECO:0000256" key="5">
    <source>
        <dbReference type="SAM" id="Coils"/>
    </source>
</evidence>
<dbReference type="Pfam" id="PF13923">
    <property type="entry name" value="zf-C3HC4_2"/>
    <property type="match status" value="1"/>
</dbReference>
<dbReference type="PROSITE" id="PS50145">
    <property type="entry name" value="ZF_TRAF"/>
    <property type="match status" value="1"/>
</dbReference>
<keyword evidence="3 4" id="KW-0862">Zinc</keyword>
<reference evidence="9" key="1">
    <citation type="submission" date="2022-08" db="EMBL/GenBank/DDBJ databases">
        <title>Novel sulphate-reducing endosymbionts in the free-living metamonad Anaeramoeba.</title>
        <authorList>
            <person name="Jerlstrom-Hultqvist J."/>
            <person name="Cepicka I."/>
            <person name="Gallot-Lavallee L."/>
            <person name="Salas-Leiva D."/>
            <person name="Curtis B.A."/>
            <person name="Zahonova K."/>
            <person name="Pipaliya S."/>
            <person name="Dacks J."/>
            <person name="Roger A.J."/>
        </authorList>
    </citation>
    <scope>NUCLEOTIDE SEQUENCE</scope>
    <source>
        <strain evidence="9">Busselton2</strain>
    </source>
</reference>
<dbReference type="InterPro" id="IPR032675">
    <property type="entry name" value="LRR_dom_sf"/>
</dbReference>
<dbReference type="InterPro" id="IPR001293">
    <property type="entry name" value="Znf_TRAF"/>
</dbReference>
<dbReference type="EMBL" id="JANTQA010000015">
    <property type="protein sequence ID" value="KAJ3448591.1"/>
    <property type="molecule type" value="Genomic_DNA"/>
</dbReference>
<sequence length="980" mass="114091">MSRTKYFYLDKNIDETLICVVCNEPYQEPCTSACNHTFCKDCLLDLFQKDEECPLCGEKFPTQETKEAPFEIQTQVEQLLVRCPNTLYGCEEQIPRCNYHDHLEKCIYNIESCPNQGCDTTYFLRDRDKHKTFCLHQKSPCANGCGLEVTLLEEETHELVCPKAKIKCEFCSEEIIREDLDHHLGTECVKSPIDCIHSKSGCKIKISKEGMKKHLQVCHYHKVKGLSVFSQVSSSMFKIQQTEIDHLQHEMEQLEELVSTLITDKEWIQLETGKKKKAEKLKSKQQENETKNFVMTKTISAPSLRAIHTFSDQKKSTEIRNYNEIFDLNDTKNKHYGDLLYPKENSINSKVSIVNNKDNKPLFKTFTMDTDNNSDVNYNNKEKLKMKNDQQLKIYSKSKIVQDKEIDIEIEKEKEKENKNQKEKETEKEIEKEKENRNIKIKADILRKDSSDEFILKKKEDGNENKNKLKSKKNVELINKSSSENEKEMKKEEIPIEDEDEDEDENGKRKGKEIEKENGKEKVEKENEQKENIPKEKKVKKKEEEEGEDAKEKQDQNKDNIINIRKQKEKEKEKEIGKEKEKEIGKEKEKEKEKEKHKKENINKLIIEKQKEIENQKKININDYTKNLTRIQQSTLLNNNLSKRLSIRSLKILQGSQQLLANLKNQNLPKNLKIQNNRSRINYLEKNYFEKKNQNQDHPNKLNSNELREKNINNKNQSNIKNEKRSQTKQMSGINGMETPNDVCLFDKIDDMSIFKIMDYLDLTSKFQFSMSSKRFHSILQKSPKPWTTIDFTARGFINKNVIIAILGTISNARSVNLTGKLRSYSLNNLKGLFKRVFQFPNLEELKLSKNFCNKLAEVMDQFLPQNSTLKRLDISWNFLRGGINSIANSIKNNTSLTYLDVTQNYAKCEGAIALSNVLSNFNNTLSHLIISANNIKADGALAILEMLKVNTSIKSIDISFNSMGYDLEKQIKSILSEKK</sequence>
<feature type="compositionally biased region" description="Basic and acidic residues" evidence="6">
    <location>
        <begin position="506"/>
        <end position="558"/>
    </location>
</feature>
<dbReference type="Gene3D" id="3.30.40.10">
    <property type="entry name" value="Zinc/RING finger domain, C3HC4 (zinc finger)"/>
    <property type="match status" value="3"/>
</dbReference>
<keyword evidence="5" id="KW-0175">Coiled coil</keyword>
<accession>A0AAV8A2S5</accession>
<feature type="compositionally biased region" description="Basic and acidic residues" evidence="6">
    <location>
        <begin position="691"/>
        <end position="712"/>
    </location>
</feature>
<dbReference type="Pfam" id="PF02176">
    <property type="entry name" value="zf-TRAF"/>
    <property type="match status" value="1"/>
</dbReference>
<evidence type="ECO:0000313" key="10">
    <source>
        <dbReference type="Proteomes" id="UP001146793"/>
    </source>
</evidence>
<dbReference type="SMART" id="SM00368">
    <property type="entry name" value="LRR_RI"/>
    <property type="match status" value="4"/>
</dbReference>
<dbReference type="SMART" id="SM00184">
    <property type="entry name" value="RING"/>
    <property type="match status" value="1"/>
</dbReference>
<feature type="compositionally biased region" description="Basic and acidic residues" evidence="6">
    <location>
        <begin position="414"/>
        <end position="467"/>
    </location>
</feature>
<feature type="domain" description="RING-type" evidence="7">
    <location>
        <begin position="19"/>
        <end position="56"/>
    </location>
</feature>
<keyword evidence="2 4" id="KW-0863">Zinc-finger</keyword>
<evidence type="ECO:0000256" key="3">
    <source>
        <dbReference type="ARBA" id="ARBA00022833"/>
    </source>
</evidence>
<evidence type="ECO:0000313" key="9">
    <source>
        <dbReference type="EMBL" id="KAJ3448591.1"/>
    </source>
</evidence>
<feature type="compositionally biased region" description="Acidic residues" evidence="6">
    <location>
        <begin position="495"/>
        <end position="505"/>
    </location>
</feature>
<dbReference type="InterPro" id="IPR013083">
    <property type="entry name" value="Znf_RING/FYVE/PHD"/>
</dbReference>
<evidence type="ECO:0000256" key="6">
    <source>
        <dbReference type="SAM" id="MobiDB-lite"/>
    </source>
</evidence>
<feature type="coiled-coil region" evidence="5">
    <location>
        <begin position="237"/>
        <end position="264"/>
    </location>
</feature>
<comment type="caution">
    <text evidence="9">The sequence shown here is derived from an EMBL/GenBank/DDBJ whole genome shotgun (WGS) entry which is preliminary data.</text>
</comment>
<feature type="zinc finger region" description="TRAF-type" evidence="4">
    <location>
        <begin position="156"/>
        <end position="212"/>
    </location>
</feature>
<dbReference type="Gene3D" id="3.80.10.10">
    <property type="entry name" value="Ribonuclease Inhibitor"/>
    <property type="match status" value="1"/>
</dbReference>
<protein>
    <submittedName>
        <fullName evidence="9">Ring finger protein dg17-related</fullName>
    </submittedName>
</protein>
<evidence type="ECO:0000259" key="8">
    <source>
        <dbReference type="PROSITE" id="PS50145"/>
    </source>
</evidence>
<dbReference type="PROSITE" id="PS00518">
    <property type="entry name" value="ZF_RING_1"/>
    <property type="match status" value="1"/>
</dbReference>
<organism evidence="9 10">
    <name type="scientific">Anaeramoeba flamelloides</name>
    <dbReference type="NCBI Taxonomy" id="1746091"/>
    <lineage>
        <taxon>Eukaryota</taxon>
        <taxon>Metamonada</taxon>
        <taxon>Anaeramoebidae</taxon>
        <taxon>Anaeramoeba</taxon>
    </lineage>
</organism>
<dbReference type="Pfam" id="PF13516">
    <property type="entry name" value="LRR_6"/>
    <property type="match status" value="1"/>
</dbReference>
<dbReference type="SUPFAM" id="SSF57850">
    <property type="entry name" value="RING/U-box"/>
    <property type="match status" value="1"/>
</dbReference>
<name>A0AAV8A2S5_9EUKA</name>
<keyword evidence="1 4" id="KW-0479">Metal-binding</keyword>
<evidence type="ECO:0000256" key="4">
    <source>
        <dbReference type="PROSITE-ProRule" id="PRU00207"/>
    </source>
</evidence>
<feature type="compositionally biased region" description="Basic and acidic residues" evidence="6">
    <location>
        <begin position="566"/>
        <end position="598"/>
    </location>
</feature>
<dbReference type="SUPFAM" id="SSF52047">
    <property type="entry name" value="RNI-like"/>
    <property type="match status" value="1"/>
</dbReference>
<evidence type="ECO:0000259" key="7">
    <source>
        <dbReference type="PROSITE" id="PS50089"/>
    </source>
</evidence>
<dbReference type="AlphaFoldDB" id="A0AAV8A2S5"/>
<dbReference type="Proteomes" id="UP001146793">
    <property type="component" value="Unassembled WGS sequence"/>
</dbReference>
<dbReference type="InterPro" id="IPR001841">
    <property type="entry name" value="Znf_RING"/>
</dbReference>
<gene>
    <name evidence="9" type="ORF">M0812_01072</name>
</gene>
<dbReference type="InterPro" id="IPR017907">
    <property type="entry name" value="Znf_RING_CS"/>
</dbReference>
<evidence type="ECO:0000256" key="2">
    <source>
        <dbReference type="ARBA" id="ARBA00022771"/>
    </source>
</evidence>
<dbReference type="PROSITE" id="PS50089">
    <property type="entry name" value="ZF_RING_2"/>
    <property type="match status" value="1"/>
</dbReference>
<dbReference type="InterPro" id="IPR001611">
    <property type="entry name" value="Leu-rich_rpt"/>
</dbReference>
<dbReference type="GO" id="GO:0008270">
    <property type="term" value="F:zinc ion binding"/>
    <property type="evidence" value="ECO:0007669"/>
    <property type="project" value="UniProtKB-KW"/>
</dbReference>
<dbReference type="SUPFAM" id="SSF49599">
    <property type="entry name" value="TRAF domain-like"/>
    <property type="match status" value="2"/>
</dbReference>
<dbReference type="PANTHER" id="PTHR10131">
    <property type="entry name" value="TNF RECEPTOR ASSOCIATED FACTOR"/>
    <property type="match status" value="1"/>
</dbReference>
<proteinExistence type="predicted"/>
<feature type="region of interest" description="Disordered" evidence="6">
    <location>
        <begin position="414"/>
        <end position="598"/>
    </location>
</feature>